<dbReference type="Gene3D" id="2.60.120.200">
    <property type="match status" value="1"/>
</dbReference>
<evidence type="ECO:0000256" key="2">
    <source>
        <dbReference type="ARBA" id="ARBA00008536"/>
    </source>
</evidence>
<dbReference type="EMBL" id="JBBPBK010000005">
    <property type="protein sequence ID" value="KAK9284465.1"/>
    <property type="molecule type" value="Genomic_DNA"/>
</dbReference>
<protein>
    <recommendedName>
        <fullName evidence="19">Protein kinase domain-containing protein</fullName>
    </recommendedName>
</protein>
<comment type="subcellular location">
    <subcellularLocation>
        <location evidence="1">Cell membrane</location>
        <topology evidence="1">Single-pass type I membrane protein</topology>
    </subcellularLocation>
</comment>
<dbReference type="Gene3D" id="3.30.200.20">
    <property type="entry name" value="Phosphorylase Kinase, domain 1"/>
    <property type="match status" value="1"/>
</dbReference>
<dbReference type="InterPro" id="IPR000985">
    <property type="entry name" value="Lectin_LegA_CS"/>
</dbReference>
<dbReference type="Pfam" id="PF00139">
    <property type="entry name" value="Lectin_legB"/>
    <property type="match status" value="1"/>
</dbReference>
<keyword evidence="6 18" id="KW-0812">Transmembrane</keyword>
<dbReference type="InterPro" id="IPR013320">
    <property type="entry name" value="ConA-like_dom_sf"/>
</dbReference>
<evidence type="ECO:0000256" key="5">
    <source>
        <dbReference type="ARBA" id="ARBA00022679"/>
    </source>
</evidence>
<comment type="similarity">
    <text evidence="2">In the N-terminal section; belongs to the leguminous lectin family.</text>
</comment>
<evidence type="ECO:0000256" key="6">
    <source>
        <dbReference type="ARBA" id="ARBA00022692"/>
    </source>
</evidence>
<keyword evidence="21" id="KW-1185">Reference proteome</keyword>
<dbReference type="PROSITE" id="PS00107">
    <property type="entry name" value="PROTEIN_KINASE_ATP"/>
    <property type="match status" value="1"/>
</dbReference>
<sequence>MGINNNSIASAITTPWNASLHSTDTADAWITYNATTMNLRVSWTYQTTPSPPQDSSLSYQIDLRMFLPEWVTVGFSAATSMHMERHQVLSWEFSSSLDIKEPNRKNEKKTRLVVGRTVSIFGVLIAGGIIASVILWRRRQKIMRKETAETINLTSINDDLERGAEPRRFSRTDLVLASNNFSNERKLGEGGFGCVYKGYLNDLDSVVAVKKISRGSTQGKKEYITEFLLVYEFLPNSSLDSHLFGKKICLTWAVRYKIALVLASALLYLHEEWEQCVVHRDIKSSNIMLDSNFNVKLGDFGLARLMDHELGPQTTGLAGTVGYLAPEYISTGKATKESDVFSFGVVALEIASGRKSVDRLGEESEMGLVEWVWDLYGRGNLLLAVDERLHGDYEKKELECLIIVGLSCAHPARNLRPLIRQALQVLNFEATVPNLPTKMPVPMYQVPMSTVSSGEPSITNTSIDIGR</sequence>
<dbReference type="SMART" id="SM00220">
    <property type="entry name" value="S_TKc"/>
    <property type="match status" value="1"/>
</dbReference>
<comment type="similarity">
    <text evidence="3">In the C-terminal section; belongs to the protein kinase superfamily. Ser/Thr protein kinase family.</text>
</comment>
<comment type="caution">
    <text evidence="20">The sequence shown here is derived from an EMBL/GenBank/DDBJ whole genome shotgun (WGS) entry which is preliminary data.</text>
</comment>
<feature type="domain" description="Protein kinase" evidence="19">
    <location>
        <begin position="181"/>
        <end position="432"/>
    </location>
</feature>
<dbReference type="SUPFAM" id="SSF49899">
    <property type="entry name" value="Concanavalin A-like lectins/glucanases"/>
    <property type="match status" value="1"/>
</dbReference>
<evidence type="ECO:0000256" key="1">
    <source>
        <dbReference type="ARBA" id="ARBA00004251"/>
    </source>
</evidence>
<organism evidence="20 21">
    <name type="scientific">Liquidambar formosana</name>
    <name type="common">Formosan gum</name>
    <dbReference type="NCBI Taxonomy" id="63359"/>
    <lineage>
        <taxon>Eukaryota</taxon>
        <taxon>Viridiplantae</taxon>
        <taxon>Streptophyta</taxon>
        <taxon>Embryophyta</taxon>
        <taxon>Tracheophyta</taxon>
        <taxon>Spermatophyta</taxon>
        <taxon>Magnoliopsida</taxon>
        <taxon>eudicotyledons</taxon>
        <taxon>Gunneridae</taxon>
        <taxon>Pentapetalae</taxon>
        <taxon>Saxifragales</taxon>
        <taxon>Altingiaceae</taxon>
        <taxon>Liquidambar</taxon>
    </lineage>
</organism>
<dbReference type="PROSITE" id="PS00108">
    <property type="entry name" value="PROTEIN_KINASE_ST"/>
    <property type="match status" value="1"/>
</dbReference>
<dbReference type="Pfam" id="PF00069">
    <property type="entry name" value="Pkinase"/>
    <property type="match status" value="1"/>
</dbReference>
<keyword evidence="13 18" id="KW-0472">Membrane</keyword>
<keyword evidence="8" id="KW-0430">Lectin</keyword>
<dbReference type="GO" id="GO:0005524">
    <property type="term" value="F:ATP binding"/>
    <property type="evidence" value="ECO:0007669"/>
    <property type="project" value="UniProtKB-UniRule"/>
</dbReference>
<evidence type="ECO:0000256" key="12">
    <source>
        <dbReference type="ARBA" id="ARBA00022989"/>
    </source>
</evidence>
<dbReference type="GO" id="GO:0005886">
    <property type="term" value="C:plasma membrane"/>
    <property type="evidence" value="ECO:0007669"/>
    <property type="project" value="UniProtKB-SubCell"/>
</dbReference>
<accession>A0AAP0S0D8</accession>
<dbReference type="GO" id="GO:0004674">
    <property type="term" value="F:protein serine/threonine kinase activity"/>
    <property type="evidence" value="ECO:0007669"/>
    <property type="project" value="UniProtKB-KW"/>
</dbReference>
<dbReference type="GO" id="GO:0030246">
    <property type="term" value="F:carbohydrate binding"/>
    <property type="evidence" value="ECO:0007669"/>
    <property type="project" value="UniProtKB-KW"/>
</dbReference>
<keyword evidence="12 18" id="KW-1133">Transmembrane helix</keyword>
<dbReference type="InterPro" id="IPR000719">
    <property type="entry name" value="Prot_kinase_dom"/>
</dbReference>
<dbReference type="InterPro" id="IPR011009">
    <property type="entry name" value="Kinase-like_dom_sf"/>
</dbReference>
<keyword evidence="14" id="KW-0675">Receptor</keyword>
<dbReference type="PANTHER" id="PTHR27007">
    <property type="match status" value="1"/>
</dbReference>
<keyword evidence="17" id="KW-0723">Serine/threonine-protein kinase</keyword>
<evidence type="ECO:0000256" key="9">
    <source>
        <dbReference type="ARBA" id="ARBA00022741"/>
    </source>
</evidence>
<keyword evidence="9 16" id="KW-0547">Nucleotide-binding</keyword>
<dbReference type="PROSITE" id="PS50011">
    <property type="entry name" value="PROTEIN_KINASE_DOM"/>
    <property type="match status" value="1"/>
</dbReference>
<gene>
    <name evidence="20" type="ORF">L1049_023638</name>
</gene>
<proteinExistence type="inferred from homology"/>
<evidence type="ECO:0000313" key="21">
    <source>
        <dbReference type="Proteomes" id="UP001415857"/>
    </source>
</evidence>
<dbReference type="FunFam" id="1.10.510.10:FF:000240">
    <property type="entry name" value="Lectin-domain containing receptor kinase A4.3"/>
    <property type="match status" value="1"/>
</dbReference>
<dbReference type="InterPro" id="IPR001220">
    <property type="entry name" value="Legume_lectin_dom"/>
</dbReference>
<keyword evidence="11 16" id="KW-0067">ATP-binding</keyword>
<evidence type="ECO:0000256" key="18">
    <source>
        <dbReference type="SAM" id="Phobius"/>
    </source>
</evidence>
<feature type="transmembrane region" description="Helical" evidence="18">
    <location>
        <begin position="113"/>
        <end position="136"/>
    </location>
</feature>
<dbReference type="InterPro" id="IPR008271">
    <property type="entry name" value="Ser/Thr_kinase_AS"/>
</dbReference>
<dbReference type="AlphaFoldDB" id="A0AAP0S0D8"/>
<evidence type="ECO:0000256" key="10">
    <source>
        <dbReference type="ARBA" id="ARBA00022777"/>
    </source>
</evidence>
<evidence type="ECO:0000256" key="14">
    <source>
        <dbReference type="ARBA" id="ARBA00023170"/>
    </source>
</evidence>
<comment type="similarity">
    <text evidence="17">Belongs to the protein kinase superfamily.</text>
</comment>
<reference evidence="20 21" key="1">
    <citation type="journal article" date="2024" name="Plant J.">
        <title>Genome sequences and population genomics reveal climatic adaptation and genomic divergence between two closely related sweetgum species.</title>
        <authorList>
            <person name="Xu W.Q."/>
            <person name="Ren C.Q."/>
            <person name="Zhang X.Y."/>
            <person name="Comes H.P."/>
            <person name="Liu X.H."/>
            <person name="Li Y.G."/>
            <person name="Kettle C.J."/>
            <person name="Jalonen R."/>
            <person name="Gaisberger H."/>
            <person name="Ma Y.Z."/>
            <person name="Qiu Y.X."/>
        </authorList>
    </citation>
    <scope>NUCLEOTIDE SEQUENCE [LARGE SCALE GENOMIC DNA]</scope>
    <source>
        <strain evidence="20">Hangzhou</strain>
    </source>
</reference>
<evidence type="ECO:0000256" key="17">
    <source>
        <dbReference type="RuleBase" id="RU000304"/>
    </source>
</evidence>
<dbReference type="InterPro" id="IPR017441">
    <property type="entry name" value="Protein_kinase_ATP_BS"/>
</dbReference>
<dbReference type="InterPro" id="IPR050528">
    <property type="entry name" value="L-type_Lectin-RKs"/>
</dbReference>
<feature type="binding site" evidence="16">
    <location>
        <position position="211"/>
    </location>
    <ligand>
        <name>ATP</name>
        <dbReference type="ChEBI" id="CHEBI:30616"/>
    </ligand>
</feature>
<keyword evidence="10" id="KW-0418">Kinase</keyword>
<keyword evidence="5" id="KW-0808">Transferase</keyword>
<dbReference type="Gene3D" id="1.10.510.10">
    <property type="entry name" value="Transferase(Phosphotransferase) domain 1"/>
    <property type="match status" value="1"/>
</dbReference>
<evidence type="ECO:0000256" key="16">
    <source>
        <dbReference type="PROSITE-ProRule" id="PRU10141"/>
    </source>
</evidence>
<dbReference type="GO" id="GO:0002229">
    <property type="term" value="P:defense response to oomycetes"/>
    <property type="evidence" value="ECO:0007669"/>
    <property type="project" value="UniProtKB-ARBA"/>
</dbReference>
<dbReference type="SUPFAM" id="SSF56112">
    <property type="entry name" value="Protein kinase-like (PK-like)"/>
    <property type="match status" value="1"/>
</dbReference>
<name>A0AAP0S0D8_LIQFO</name>
<evidence type="ECO:0000256" key="7">
    <source>
        <dbReference type="ARBA" id="ARBA00022729"/>
    </source>
</evidence>
<evidence type="ECO:0000256" key="13">
    <source>
        <dbReference type="ARBA" id="ARBA00023136"/>
    </source>
</evidence>
<keyword evidence="7" id="KW-0732">Signal</keyword>
<evidence type="ECO:0000256" key="8">
    <source>
        <dbReference type="ARBA" id="ARBA00022734"/>
    </source>
</evidence>
<evidence type="ECO:0000256" key="3">
    <source>
        <dbReference type="ARBA" id="ARBA00010217"/>
    </source>
</evidence>
<dbReference type="PROSITE" id="PS00308">
    <property type="entry name" value="LECTIN_LEGUME_ALPHA"/>
    <property type="match status" value="1"/>
</dbReference>
<evidence type="ECO:0000256" key="15">
    <source>
        <dbReference type="ARBA" id="ARBA00023180"/>
    </source>
</evidence>
<evidence type="ECO:0000259" key="19">
    <source>
        <dbReference type="PROSITE" id="PS50011"/>
    </source>
</evidence>
<keyword evidence="4" id="KW-1003">Cell membrane</keyword>
<keyword evidence="15" id="KW-0325">Glycoprotein</keyword>
<dbReference type="Proteomes" id="UP001415857">
    <property type="component" value="Unassembled WGS sequence"/>
</dbReference>
<evidence type="ECO:0000313" key="20">
    <source>
        <dbReference type="EMBL" id="KAK9284465.1"/>
    </source>
</evidence>
<evidence type="ECO:0000256" key="11">
    <source>
        <dbReference type="ARBA" id="ARBA00022840"/>
    </source>
</evidence>
<evidence type="ECO:0000256" key="4">
    <source>
        <dbReference type="ARBA" id="ARBA00022475"/>
    </source>
</evidence>